<dbReference type="PANTHER" id="PTHR11839">
    <property type="entry name" value="UDP/ADP-SUGAR PYROPHOSPHATASE"/>
    <property type="match status" value="1"/>
</dbReference>
<keyword evidence="10" id="KW-1185">Reference proteome</keyword>
<dbReference type="InterPro" id="IPR000086">
    <property type="entry name" value="NUDIX_hydrolase_dom"/>
</dbReference>
<evidence type="ECO:0000256" key="3">
    <source>
        <dbReference type="ARBA" id="ARBA00007275"/>
    </source>
</evidence>
<dbReference type="CDD" id="cd03424">
    <property type="entry name" value="NUDIX_ADPRase_Nudt5_UGPPase_Nudt14"/>
    <property type="match status" value="1"/>
</dbReference>
<dbReference type="PROSITE" id="PS51462">
    <property type="entry name" value="NUDIX"/>
    <property type="match status" value="1"/>
</dbReference>
<gene>
    <name evidence="9" type="ORF">FE263_05070</name>
</gene>
<proteinExistence type="inferred from homology"/>
<evidence type="ECO:0000256" key="6">
    <source>
        <dbReference type="ARBA" id="ARBA00032162"/>
    </source>
</evidence>
<organism evidence="9 10">
    <name type="scientific">Lichenicoccus roseus</name>
    <dbReference type="NCBI Taxonomy" id="2683649"/>
    <lineage>
        <taxon>Bacteria</taxon>
        <taxon>Pseudomonadati</taxon>
        <taxon>Pseudomonadota</taxon>
        <taxon>Alphaproteobacteria</taxon>
        <taxon>Acetobacterales</taxon>
        <taxon>Acetobacteraceae</taxon>
        <taxon>Lichenicoccus</taxon>
    </lineage>
</organism>
<dbReference type="GO" id="GO:0006753">
    <property type="term" value="P:nucleoside phosphate metabolic process"/>
    <property type="evidence" value="ECO:0007669"/>
    <property type="project" value="TreeGrafter"/>
</dbReference>
<comment type="cofactor">
    <cofactor evidence="2">
        <name>Mg(2+)</name>
        <dbReference type="ChEBI" id="CHEBI:18420"/>
    </cofactor>
</comment>
<evidence type="ECO:0000256" key="1">
    <source>
        <dbReference type="ARBA" id="ARBA00000847"/>
    </source>
</evidence>
<dbReference type="RefSeq" id="WP_138324792.1">
    <property type="nucleotide sequence ID" value="NZ_VCDI01000001.1"/>
</dbReference>
<dbReference type="Pfam" id="PF00293">
    <property type="entry name" value="NUDIX"/>
    <property type="match status" value="1"/>
</dbReference>
<evidence type="ECO:0000256" key="4">
    <source>
        <dbReference type="ARBA" id="ARBA00016377"/>
    </source>
</evidence>
<reference evidence="9 10" key="1">
    <citation type="submission" date="2019-05" db="EMBL/GenBank/DDBJ databases">
        <authorList>
            <person name="Pankratov T."/>
            <person name="Grouzdev D."/>
        </authorList>
    </citation>
    <scope>NUCLEOTIDE SEQUENCE [LARGE SCALE GENOMIC DNA]</scope>
    <source>
        <strain evidence="9 10">KEBCLARHB70R</strain>
    </source>
</reference>
<evidence type="ECO:0000256" key="2">
    <source>
        <dbReference type="ARBA" id="ARBA00001946"/>
    </source>
</evidence>
<comment type="similarity">
    <text evidence="3">Belongs to the Nudix hydrolase family. NudK subfamily.</text>
</comment>
<protein>
    <recommendedName>
        <fullName evidence="4">GDP-mannose pyrophosphatase</fullName>
    </recommendedName>
    <alternativeName>
        <fullName evidence="6">GDP-mannose hydrolase</fullName>
    </alternativeName>
    <alternativeName>
        <fullName evidence="7">GDPMK</fullName>
    </alternativeName>
</protein>
<dbReference type="PANTHER" id="PTHR11839:SF18">
    <property type="entry name" value="NUDIX HYDROLASE DOMAIN-CONTAINING PROTEIN"/>
    <property type="match status" value="1"/>
</dbReference>
<dbReference type="GO" id="GO:0016787">
    <property type="term" value="F:hydrolase activity"/>
    <property type="evidence" value="ECO:0007669"/>
    <property type="project" value="UniProtKB-KW"/>
</dbReference>
<feature type="domain" description="Nudix hydrolase" evidence="8">
    <location>
        <begin position="38"/>
        <end position="169"/>
    </location>
</feature>
<keyword evidence="5 9" id="KW-0378">Hydrolase</keyword>
<comment type="caution">
    <text evidence="9">The sequence shown here is derived from an EMBL/GenBank/DDBJ whole genome shotgun (WGS) entry which is preliminary data.</text>
</comment>
<evidence type="ECO:0000256" key="5">
    <source>
        <dbReference type="ARBA" id="ARBA00022801"/>
    </source>
</evidence>
<dbReference type="Gene3D" id="3.90.79.10">
    <property type="entry name" value="Nucleoside Triphosphate Pyrophosphohydrolase"/>
    <property type="match status" value="1"/>
</dbReference>
<dbReference type="Proteomes" id="UP000305654">
    <property type="component" value="Unassembled WGS sequence"/>
</dbReference>
<dbReference type="OrthoDB" id="9806150at2"/>
<dbReference type="EMBL" id="VCDI01000001">
    <property type="protein sequence ID" value="TLU74543.1"/>
    <property type="molecule type" value="Genomic_DNA"/>
</dbReference>
<dbReference type="InterPro" id="IPR015797">
    <property type="entry name" value="NUDIX_hydrolase-like_dom_sf"/>
</dbReference>
<evidence type="ECO:0000256" key="7">
    <source>
        <dbReference type="ARBA" id="ARBA00032272"/>
    </source>
</evidence>
<sequence length="181" mass="20161">MWRTLASETLIKDRWIDVRADRCITPSGAEISPYYVLTYPDWVHVVALTPDRGLVLVRQYRHAAGQWLLGLPAGVVDGGDDDVERSARRELAEESGFMSDRWRKVSALYPNPATHTNRVHTFVALDAVATQAPQLDEGEEGLEVIVRPIDEVLAGLEDGIFQQATHVSSLLLAMRSIDALR</sequence>
<dbReference type="GO" id="GO:0019693">
    <property type="term" value="P:ribose phosphate metabolic process"/>
    <property type="evidence" value="ECO:0007669"/>
    <property type="project" value="TreeGrafter"/>
</dbReference>
<dbReference type="AlphaFoldDB" id="A0A5R9JCQ2"/>
<dbReference type="SUPFAM" id="SSF55811">
    <property type="entry name" value="Nudix"/>
    <property type="match status" value="1"/>
</dbReference>
<name>A0A5R9JCQ2_9PROT</name>
<evidence type="ECO:0000259" key="8">
    <source>
        <dbReference type="PROSITE" id="PS51462"/>
    </source>
</evidence>
<accession>A0A5R9JCQ2</accession>
<evidence type="ECO:0000313" key="9">
    <source>
        <dbReference type="EMBL" id="TLU74543.1"/>
    </source>
</evidence>
<evidence type="ECO:0000313" key="10">
    <source>
        <dbReference type="Proteomes" id="UP000305654"/>
    </source>
</evidence>
<comment type="catalytic activity">
    <reaction evidence="1">
        <text>GDP-alpha-D-mannose + H2O = alpha-D-mannose 1-phosphate + GMP + 2 H(+)</text>
        <dbReference type="Rhea" id="RHEA:27978"/>
        <dbReference type="ChEBI" id="CHEBI:15377"/>
        <dbReference type="ChEBI" id="CHEBI:15378"/>
        <dbReference type="ChEBI" id="CHEBI:57527"/>
        <dbReference type="ChEBI" id="CHEBI:58115"/>
        <dbReference type="ChEBI" id="CHEBI:58409"/>
    </reaction>
</comment>